<keyword evidence="4" id="KW-1185">Reference proteome</keyword>
<organism evidence="3 4">
    <name type="scientific">Mycena citricolor</name>
    <dbReference type="NCBI Taxonomy" id="2018698"/>
    <lineage>
        <taxon>Eukaryota</taxon>
        <taxon>Fungi</taxon>
        <taxon>Dikarya</taxon>
        <taxon>Basidiomycota</taxon>
        <taxon>Agaricomycotina</taxon>
        <taxon>Agaricomycetes</taxon>
        <taxon>Agaricomycetidae</taxon>
        <taxon>Agaricales</taxon>
        <taxon>Marasmiineae</taxon>
        <taxon>Mycenaceae</taxon>
        <taxon>Mycena</taxon>
    </lineage>
</organism>
<evidence type="ECO:0000256" key="2">
    <source>
        <dbReference type="SAM" id="SignalP"/>
    </source>
</evidence>
<evidence type="ECO:0008006" key="5">
    <source>
        <dbReference type="Google" id="ProtNLM"/>
    </source>
</evidence>
<feature type="signal peptide" evidence="2">
    <location>
        <begin position="1"/>
        <end position="21"/>
    </location>
</feature>
<dbReference type="Proteomes" id="UP001295794">
    <property type="component" value="Unassembled WGS sequence"/>
</dbReference>
<evidence type="ECO:0000313" key="3">
    <source>
        <dbReference type="EMBL" id="CAK5272080.1"/>
    </source>
</evidence>
<protein>
    <recommendedName>
        <fullName evidence="5">Secreted protein</fullName>
    </recommendedName>
</protein>
<feature type="region of interest" description="Disordered" evidence="1">
    <location>
        <begin position="22"/>
        <end position="57"/>
    </location>
</feature>
<evidence type="ECO:0000313" key="4">
    <source>
        <dbReference type="Proteomes" id="UP001295794"/>
    </source>
</evidence>
<gene>
    <name evidence="3" type="ORF">MYCIT1_LOCUS17619</name>
</gene>
<reference evidence="3" key="1">
    <citation type="submission" date="2023-11" db="EMBL/GenBank/DDBJ databases">
        <authorList>
            <person name="De Vega J J."/>
            <person name="De Vega J J."/>
        </authorList>
    </citation>
    <scope>NUCLEOTIDE SEQUENCE</scope>
</reference>
<comment type="caution">
    <text evidence="3">The sequence shown here is derived from an EMBL/GenBank/DDBJ whole genome shotgun (WGS) entry which is preliminary data.</text>
</comment>
<keyword evidence="2" id="KW-0732">Signal</keyword>
<proteinExistence type="predicted"/>
<feature type="chain" id="PRO_5042256326" description="Secreted protein" evidence="2">
    <location>
        <begin position="22"/>
        <end position="81"/>
    </location>
</feature>
<sequence length="81" mass="8958">MGLRVLVHHIVFLSFSRRATATNEGARIRHSEPSLRPARPTGQSPDAPGTVQENRDDGDVCAMQMTLAWRSARGKSKSERT</sequence>
<evidence type="ECO:0000256" key="1">
    <source>
        <dbReference type="SAM" id="MobiDB-lite"/>
    </source>
</evidence>
<dbReference type="AlphaFoldDB" id="A0AAD2K0F4"/>
<accession>A0AAD2K0F4</accession>
<name>A0AAD2K0F4_9AGAR</name>
<dbReference type="EMBL" id="CAVNYO010000181">
    <property type="protein sequence ID" value="CAK5272080.1"/>
    <property type="molecule type" value="Genomic_DNA"/>
</dbReference>